<dbReference type="OrthoDB" id="10265871at2759"/>
<keyword evidence="3" id="KW-1185">Reference proteome</keyword>
<sequence length="41" mass="4455">SDNFPSEEKEDILISAYLRAIPISMALDSGANIVIMGRCVD</sequence>
<comment type="caution">
    <text evidence="2">The sequence shown here is derived from an EMBL/GenBank/DDBJ whole genome shotgun (WGS) entry which is preliminary data.</text>
</comment>
<dbReference type="Pfam" id="PF07287">
    <property type="entry name" value="AtuA"/>
    <property type="match status" value="1"/>
</dbReference>
<dbReference type="InterPro" id="IPR010839">
    <property type="entry name" value="AtuA_N"/>
</dbReference>
<dbReference type="EMBL" id="CAMKVN010012736">
    <property type="protein sequence ID" value="CAI2195630.1"/>
    <property type="molecule type" value="Genomic_DNA"/>
</dbReference>
<protein>
    <submittedName>
        <fullName evidence="2">7404_t:CDS:1</fullName>
    </submittedName>
</protein>
<feature type="non-terminal residue" evidence="2">
    <location>
        <position position="41"/>
    </location>
</feature>
<reference evidence="2" key="1">
    <citation type="submission" date="2022-08" db="EMBL/GenBank/DDBJ databases">
        <authorList>
            <person name="Kallberg Y."/>
            <person name="Tangrot J."/>
            <person name="Rosling A."/>
        </authorList>
    </citation>
    <scope>NUCLEOTIDE SEQUENCE</scope>
    <source>
        <strain evidence="2">Wild A</strain>
    </source>
</reference>
<organism evidence="2 3">
    <name type="scientific">Funneliformis geosporum</name>
    <dbReference type="NCBI Taxonomy" id="1117311"/>
    <lineage>
        <taxon>Eukaryota</taxon>
        <taxon>Fungi</taxon>
        <taxon>Fungi incertae sedis</taxon>
        <taxon>Mucoromycota</taxon>
        <taxon>Glomeromycotina</taxon>
        <taxon>Glomeromycetes</taxon>
        <taxon>Glomerales</taxon>
        <taxon>Glomeraceae</taxon>
        <taxon>Funneliformis</taxon>
    </lineage>
</organism>
<gene>
    <name evidence="2" type="ORF">FWILDA_LOCUS17174</name>
</gene>
<accession>A0A9W4T810</accession>
<evidence type="ECO:0000259" key="1">
    <source>
        <dbReference type="Pfam" id="PF07287"/>
    </source>
</evidence>
<dbReference type="Proteomes" id="UP001153678">
    <property type="component" value="Unassembled WGS sequence"/>
</dbReference>
<evidence type="ECO:0000313" key="2">
    <source>
        <dbReference type="EMBL" id="CAI2195630.1"/>
    </source>
</evidence>
<proteinExistence type="predicted"/>
<evidence type="ECO:0000313" key="3">
    <source>
        <dbReference type="Proteomes" id="UP001153678"/>
    </source>
</evidence>
<feature type="domain" description="Acyclic terpene utilisation N-terminal" evidence="1">
    <location>
        <begin position="7"/>
        <end position="41"/>
    </location>
</feature>
<feature type="non-terminal residue" evidence="2">
    <location>
        <position position="1"/>
    </location>
</feature>
<name>A0A9W4T810_9GLOM</name>
<dbReference type="AlphaFoldDB" id="A0A9W4T810"/>